<evidence type="ECO:0000256" key="8">
    <source>
        <dbReference type="ARBA" id="ARBA00022729"/>
    </source>
</evidence>
<evidence type="ECO:0000256" key="11">
    <source>
        <dbReference type="ARBA" id="ARBA00023288"/>
    </source>
</evidence>
<dbReference type="InterPro" id="IPR024370">
    <property type="entry name" value="PBP_domain"/>
</dbReference>
<dbReference type="InterPro" id="IPR011862">
    <property type="entry name" value="Phos-bd"/>
</dbReference>
<name>A0A4Y7RE16_9FIRM</name>
<evidence type="ECO:0000259" key="13">
    <source>
        <dbReference type="Pfam" id="PF12849"/>
    </source>
</evidence>
<keyword evidence="7 12" id="KW-0592">Phosphate transport</keyword>
<dbReference type="PROSITE" id="PS51257">
    <property type="entry name" value="PROKAR_LIPOPROTEIN"/>
    <property type="match status" value="1"/>
</dbReference>
<evidence type="ECO:0000256" key="3">
    <source>
        <dbReference type="ARBA" id="ARBA00008725"/>
    </source>
</evidence>
<evidence type="ECO:0000256" key="5">
    <source>
        <dbReference type="ARBA" id="ARBA00022448"/>
    </source>
</evidence>
<dbReference type="Proteomes" id="UP000298324">
    <property type="component" value="Unassembled WGS sequence"/>
</dbReference>
<evidence type="ECO:0000256" key="12">
    <source>
        <dbReference type="RuleBase" id="RU367119"/>
    </source>
</evidence>
<dbReference type="CDD" id="cd13653">
    <property type="entry name" value="PBP2_phosphate_like_1"/>
    <property type="match status" value="1"/>
</dbReference>
<evidence type="ECO:0000256" key="6">
    <source>
        <dbReference type="ARBA" id="ARBA00022475"/>
    </source>
</evidence>
<dbReference type="InterPro" id="IPR050811">
    <property type="entry name" value="Phosphate_ABC_transporter"/>
</dbReference>
<dbReference type="EMBL" id="QFGA01000001">
    <property type="protein sequence ID" value="TEB07258.1"/>
    <property type="molecule type" value="Genomic_DNA"/>
</dbReference>
<evidence type="ECO:0000256" key="1">
    <source>
        <dbReference type="ARBA" id="ARBA00002841"/>
    </source>
</evidence>
<evidence type="ECO:0000313" key="15">
    <source>
        <dbReference type="Proteomes" id="UP000298324"/>
    </source>
</evidence>
<accession>A0A4Y7RE16</accession>
<keyword evidence="10 12" id="KW-0564">Palmitate</keyword>
<comment type="subunit">
    <text evidence="4 12">The complex is composed of two ATP-binding proteins (PstB), two transmembrane proteins (PstC and PstA) and a solute-binding protein (PstS).</text>
</comment>
<comment type="caution">
    <text evidence="14">The sequence shown here is derived from an EMBL/GenBank/DDBJ whole genome shotgun (WGS) entry which is preliminary data.</text>
</comment>
<keyword evidence="5 12" id="KW-0813">Transport</keyword>
<dbReference type="AlphaFoldDB" id="A0A4Y7RE16"/>
<dbReference type="GO" id="GO:0006817">
    <property type="term" value="P:phosphate ion transport"/>
    <property type="evidence" value="ECO:0007669"/>
    <property type="project" value="UniProtKB-UniRule"/>
</dbReference>
<keyword evidence="9" id="KW-0472">Membrane</keyword>
<comment type="subcellular location">
    <subcellularLocation>
        <location evidence="2 12">Cell membrane</location>
        <topology evidence="2 12">Lipid-anchor</topology>
    </subcellularLocation>
</comment>
<dbReference type="PANTHER" id="PTHR30570:SF4">
    <property type="entry name" value="PHOSPHATE-BINDING PROTEIN PSTS 1"/>
    <property type="match status" value="1"/>
</dbReference>
<dbReference type="NCBIfam" id="TIGR02136">
    <property type="entry name" value="ptsS_2"/>
    <property type="match status" value="1"/>
</dbReference>
<dbReference type="Gene3D" id="3.40.190.10">
    <property type="entry name" value="Periplasmic binding protein-like II"/>
    <property type="match status" value="2"/>
</dbReference>
<proteinExistence type="inferred from homology"/>
<evidence type="ECO:0000256" key="4">
    <source>
        <dbReference type="ARBA" id="ARBA00011529"/>
    </source>
</evidence>
<comment type="function">
    <text evidence="1">Part of the ABC transporter complex PstSACB involved in phosphate import.</text>
</comment>
<comment type="similarity">
    <text evidence="3 12">Belongs to the PstS family.</text>
</comment>
<evidence type="ECO:0000313" key="14">
    <source>
        <dbReference type="EMBL" id="TEB07258.1"/>
    </source>
</evidence>
<dbReference type="Pfam" id="PF12849">
    <property type="entry name" value="PBP_like_2"/>
    <property type="match status" value="1"/>
</dbReference>
<dbReference type="SUPFAM" id="SSF53850">
    <property type="entry name" value="Periplasmic binding protein-like II"/>
    <property type="match status" value="1"/>
</dbReference>
<feature type="domain" description="PBP" evidence="13">
    <location>
        <begin position="34"/>
        <end position="268"/>
    </location>
</feature>
<keyword evidence="8 12" id="KW-0732">Signal</keyword>
<dbReference type="GO" id="GO:0005886">
    <property type="term" value="C:plasma membrane"/>
    <property type="evidence" value="ECO:0007669"/>
    <property type="project" value="UniProtKB-SubCell"/>
</dbReference>
<protein>
    <recommendedName>
        <fullName evidence="12">Phosphate-binding protein</fullName>
    </recommendedName>
</protein>
<evidence type="ECO:0000256" key="10">
    <source>
        <dbReference type="ARBA" id="ARBA00023139"/>
    </source>
</evidence>
<gene>
    <name evidence="14" type="primary">pstS1</name>
    <name evidence="14" type="ORF">Psch_00805</name>
</gene>
<evidence type="ECO:0000256" key="2">
    <source>
        <dbReference type="ARBA" id="ARBA00004193"/>
    </source>
</evidence>
<evidence type="ECO:0000256" key="9">
    <source>
        <dbReference type="ARBA" id="ARBA00023136"/>
    </source>
</evidence>
<reference evidence="14 15" key="1">
    <citation type="journal article" date="2018" name="Environ. Microbiol.">
        <title>Novel energy conservation strategies and behaviour of Pelotomaculum schinkii driving syntrophic propionate catabolism.</title>
        <authorList>
            <person name="Hidalgo-Ahumada C.A.P."/>
            <person name="Nobu M.K."/>
            <person name="Narihiro T."/>
            <person name="Tamaki H."/>
            <person name="Liu W.T."/>
            <person name="Kamagata Y."/>
            <person name="Stams A.J.M."/>
            <person name="Imachi H."/>
            <person name="Sousa D.Z."/>
        </authorList>
    </citation>
    <scope>NUCLEOTIDE SEQUENCE [LARGE SCALE GENOMIC DNA]</scope>
    <source>
        <strain evidence="14 15">HH</strain>
    </source>
</reference>
<keyword evidence="15" id="KW-1185">Reference proteome</keyword>
<comment type="function">
    <text evidence="12">Involved in the system for phosphate transport across the cytoplasmic membrane.</text>
</comment>
<dbReference type="FunFam" id="3.40.190.10:FF:000107">
    <property type="entry name" value="Phosphate ABC transporter, phosphate-binding protein"/>
    <property type="match status" value="1"/>
</dbReference>
<dbReference type="GO" id="GO:0042301">
    <property type="term" value="F:phosphate ion binding"/>
    <property type="evidence" value="ECO:0007669"/>
    <property type="project" value="UniProtKB-UniRule"/>
</dbReference>
<feature type="signal peptide" evidence="12">
    <location>
        <begin position="1"/>
        <end position="22"/>
    </location>
</feature>
<sequence length="299" mass="31075">MHNKLKGLVVVILCLGVVLALAGCGGGGDSSAKPAAESKLSGNITAVGSTAMQPLAEQAATQFMAKNPDVKIVVQGGGSGTGLTQAAQGAAQIGNSDIFAEEKSGIDASQLVDHQICVVGMAAVVNPSLNIDNLTRQQLVDIFTGKTTNWKDVGGSDQKIVLVNRPKASGTRATFKKYALGGAEEAAGIEEDASGTVRKIVKDTPGAIGYLALSYLDGSVKAVSIDGVAPSKENITTGKYPVWAYMHSYTKGQPDTAVEAFLSYLMTDDVQKTIVPQLGYIPETDMKITRDSAGNIKNK</sequence>
<keyword evidence="11 12" id="KW-0449">Lipoprotein</keyword>
<organism evidence="14 15">
    <name type="scientific">Pelotomaculum schinkii</name>
    <dbReference type="NCBI Taxonomy" id="78350"/>
    <lineage>
        <taxon>Bacteria</taxon>
        <taxon>Bacillati</taxon>
        <taxon>Bacillota</taxon>
        <taxon>Clostridia</taxon>
        <taxon>Eubacteriales</taxon>
        <taxon>Desulfotomaculaceae</taxon>
        <taxon>Pelotomaculum</taxon>
    </lineage>
</organism>
<dbReference type="RefSeq" id="WP_190239200.1">
    <property type="nucleotide sequence ID" value="NZ_QFGA01000001.1"/>
</dbReference>
<evidence type="ECO:0000256" key="7">
    <source>
        <dbReference type="ARBA" id="ARBA00022592"/>
    </source>
</evidence>
<keyword evidence="6 12" id="KW-1003">Cell membrane</keyword>
<dbReference type="PANTHER" id="PTHR30570">
    <property type="entry name" value="PERIPLASMIC PHOSPHATE BINDING COMPONENT OF PHOSPHATE ABC TRANSPORTER"/>
    <property type="match status" value="1"/>
</dbReference>
<feature type="chain" id="PRO_5039762408" description="Phosphate-binding protein" evidence="12">
    <location>
        <begin position="23"/>
        <end position="299"/>
    </location>
</feature>